<feature type="region of interest" description="Disordered" evidence="4">
    <location>
        <begin position="425"/>
        <end position="559"/>
    </location>
</feature>
<feature type="compositionally biased region" description="Basic residues" evidence="4">
    <location>
        <begin position="530"/>
        <end position="559"/>
    </location>
</feature>
<feature type="compositionally biased region" description="Basic residues" evidence="4">
    <location>
        <begin position="478"/>
        <end position="511"/>
    </location>
</feature>
<evidence type="ECO:0000256" key="4">
    <source>
        <dbReference type="SAM" id="MobiDB-lite"/>
    </source>
</evidence>
<dbReference type="Gene3D" id="3.90.640.10">
    <property type="entry name" value="Actin, Chain A, domain 4"/>
    <property type="match status" value="1"/>
</dbReference>
<keyword evidence="5" id="KW-0472">Membrane</keyword>
<organism evidence="6 7">
    <name type="scientific">Micromonospora echinofusca</name>
    <dbReference type="NCBI Taxonomy" id="47858"/>
    <lineage>
        <taxon>Bacteria</taxon>
        <taxon>Bacillati</taxon>
        <taxon>Actinomycetota</taxon>
        <taxon>Actinomycetes</taxon>
        <taxon>Micromonosporales</taxon>
        <taxon>Micromonosporaceae</taxon>
        <taxon>Micromonospora</taxon>
    </lineage>
</organism>
<feature type="transmembrane region" description="Helical" evidence="5">
    <location>
        <begin position="313"/>
        <end position="334"/>
    </location>
</feature>
<dbReference type="PANTHER" id="PTHR42749">
    <property type="entry name" value="CELL SHAPE-DETERMINING PROTEIN MREB"/>
    <property type="match status" value="1"/>
</dbReference>
<reference evidence="6 7" key="1">
    <citation type="submission" date="2019-12" db="EMBL/GenBank/DDBJ databases">
        <title>Whole genome sequencing of endophytic Actinobacterium Micromonospora sp. MPMI6T.</title>
        <authorList>
            <person name="Evv R."/>
            <person name="Podile A.R."/>
        </authorList>
    </citation>
    <scope>NUCLEOTIDE SEQUENCE [LARGE SCALE GENOMIC DNA]</scope>
    <source>
        <strain evidence="6 7">MPMI6</strain>
    </source>
</reference>
<dbReference type="InterPro" id="IPR043129">
    <property type="entry name" value="ATPase_NBD"/>
</dbReference>
<evidence type="ECO:0000256" key="2">
    <source>
        <dbReference type="ARBA" id="ARBA00022840"/>
    </source>
</evidence>
<evidence type="ECO:0000256" key="5">
    <source>
        <dbReference type="SAM" id="Phobius"/>
    </source>
</evidence>
<dbReference type="SUPFAM" id="SSF53067">
    <property type="entry name" value="Actin-like ATPase domain"/>
    <property type="match status" value="2"/>
</dbReference>
<keyword evidence="1" id="KW-0547">Nucleotide-binding</keyword>
<accession>A0ABS3W127</accession>
<feature type="compositionally biased region" description="Basic and acidic residues" evidence="4">
    <location>
        <begin position="512"/>
        <end position="529"/>
    </location>
</feature>
<keyword evidence="3" id="KW-0143">Chaperone</keyword>
<dbReference type="Proteomes" id="UP000823521">
    <property type="component" value="Unassembled WGS sequence"/>
</dbReference>
<name>A0ABS3W127_MICEH</name>
<dbReference type="EMBL" id="WVUH01000450">
    <property type="protein sequence ID" value="MBO4210303.1"/>
    <property type="molecule type" value="Genomic_DNA"/>
</dbReference>
<keyword evidence="7" id="KW-1185">Reference proteome</keyword>
<gene>
    <name evidence="6" type="ORF">GSF22_30560</name>
</gene>
<evidence type="ECO:0000256" key="3">
    <source>
        <dbReference type="ARBA" id="ARBA00023186"/>
    </source>
</evidence>
<keyword evidence="5" id="KW-1133">Transmembrane helix</keyword>
<evidence type="ECO:0000313" key="7">
    <source>
        <dbReference type="Proteomes" id="UP000823521"/>
    </source>
</evidence>
<feature type="transmembrane region" description="Helical" evidence="5">
    <location>
        <begin position="389"/>
        <end position="410"/>
    </location>
</feature>
<keyword evidence="2" id="KW-0067">ATP-binding</keyword>
<feature type="compositionally biased region" description="Low complexity" evidence="4">
    <location>
        <begin position="465"/>
        <end position="475"/>
    </location>
</feature>
<dbReference type="InterPro" id="IPR013126">
    <property type="entry name" value="Hsp_70_fam"/>
</dbReference>
<evidence type="ECO:0000313" key="6">
    <source>
        <dbReference type="EMBL" id="MBO4210303.1"/>
    </source>
</evidence>
<dbReference type="PANTHER" id="PTHR42749:SF1">
    <property type="entry name" value="CELL SHAPE-DETERMINING PROTEIN MREB"/>
    <property type="match status" value="1"/>
</dbReference>
<feature type="transmembrane region" description="Helical" evidence="5">
    <location>
        <begin position="272"/>
        <end position="293"/>
    </location>
</feature>
<keyword evidence="5" id="KW-0812">Transmembrane</keyword>
<protein>
    <submittedName>
        <fullName evidence="6">Hsp70 family protein</fullName>
    </submittedName>
</protein>
<dbReference type="Gene3D" id="3.30.420.40">
    <property type="match status" value="2"/>
</dbReference>
<feature type="transmembrane region" description="Helical" evidence="5">
    <location>
        <begin position="355"/>
        <end position="377"/>
    </location>
</feature>
<dbReference type="Pfam" id="PF00012">
    <property type="entry name" value="HSP70"/>
    <property type="match status" value="2"/>
</dbReference>
<sequence length="559" mass="58857">MEVVDLVAATLRRVAGEATRVAGGPVADVRLVVPAGWGPRRRTWLRQAAHRAGLGQPRLVEAPVAVAEHLLATGAQMPVGSYLVMCDAGGGFEVTVLRRGPAGVEVLSTLTDPDAGGLGVDDALAGLLLPADGSITTAGGWPVVASIRAGKESLSDHAAVTVPVPGGPPVVVSGLMVEQTARPVWERAGKLAVEAVAAAEISTDQVTGVYLVGGSARMPATGQVLGEHLGVVPVVLPDPQTAAARGAADAGTTPPGGPVAVAEPEVPPVRRALSIAVPGLASLWLLAHFFLTAERNNTVLSVHYWVNANWGELAMAAMFALIACLSAGTILGSLATPADTDRPARSVGGQVGTGILTAIGLGMTVAAVYAVVGASYLSLELRPFLRWTLLPLIPTIVLAALVALVAARGWRTPRHGWRLRIAPGDRRTACPGRAGQPQAGRADHAATRRRGPAPTPPQTHHHPGSGRPAGAGPDRPGLHRHRTRPALVRRHHLPTRRHRLAVSGHGHRHRHPQTDRLVDQHPHAHEPGHRCPRRRGRRPRRPGRRRHLPRRQGRPIRQR</sequence>
<comment type="caution">
    <text evidence="6">The sequence shown here is derived from an EMBL/GenBank/DDBJ whole genome shotgun (WGS) entry which is preliminary data.</text>
</comment>
<proteinExistence type="predicted"/>
<evidence type="ECO:0000256" key="1">
    <source>
        <dbReference type="ARBA" id="ARBA00022741"/>
    </source>
</evidence>